<organism evidence="1 2">
    <name type="scientific">Gilvirhabdus luticola</name>
    <dbReference type="NCBI Taxonomy" id="3079858"/>
    <lineage>
        <taxon>Bacteria</taxon>
        <taxon>Pseudomonadati</taxon>
        <taxon>Bacteroidota</taxon>
        <taxon>Flavobacteriia</taxon>
        <taxon>Flavobacteriales</taxon>
        <taxon>Flavobacteriaceae</taxon>
        <taxon>Gilvirhabdus</taxon>
    </lineage>
</organism>
<evidence type="ECO:0000313" key="2">
    <source>
        <dbReference type="Proteomes" id="UP001268651"/>
    </source>
</evidence>
<protein>
    <submittedName>
        <fullName evidence="1">Uncharacterized protein</fullName>
    </submittedName>
</protein>
<accession>A0ABU3U8B6</accession>
<gene>
    <name evidence="1" type="ORF">RXV94_09200</name>
</gene>
<proteinExistence type="predicted"/>
<evidence type="ECO:0000313" key="1">
    <source>
        <dbReference type="EMBL" id="MDU8886335.1"/>
    </source>
</evidence>
<reference evidence="1 2" key="1">
    <citation type="submission" date="2023-10" db="EMBL/GenBank/DDBJ databases">
        <title>Marimonas sp. nov. isolated from tidal mud flat.</title>
        <authorList>
            <person name="Jaincy N.J."/>
            <person name="Srinivasan S."/>
            <person name="Lee S.-S."/>
        </authorList>
    </citation>
    <scope>NUCLEOTIDE SEQUENCE [LARGE SCALE GENOMIC DNA]</scope>
    <source>
        <strain evidence="1 2">MJ-SS3</strain>
    </source>
</reference>
<dbReference type="EMBL" id="JAWHTF010000004">
    <property type="protein sequence ID" value="MDU8886335.1"/>
    <property type="molecule type" value="Genomic_DNA"/>
</dbReference>
<keyword evidence="2" id="KW-1185">Reference proteome</keyword>
<name>A0ABU3U8B6_9FLAO</name>
<sequence length="273" mass="32752">MTTASYNDIPDGVDPFEDLIKFLSLFELYKSDYIEFALNLDDYYRKIIADIDKNKVNLTETQYDKYVRLITNKINTLDVPKFPIVDDLLSAVNDYDDWTKIKSYTLKLFLFFDRDSILYHDLNLNFINAGELRNERGNKIMKLQELFYQAAFSLSIEEIKLHLNNKIEFKEGEKYFPEIFIDRVYFNIFKDFLSNYLITPYNDISYIYQKMLSQKYIHYISHQNFLKWLIDENFISKDVYNDIYERGNLLSLKKSSSKKREEIFNKLSLKHLA</sequence>
<dbReference type="Proteomes" id="UP001268651">
    <property type="component" value="Unassembled WGS sequence"/>
</dbReference>
<dbReference type="RefSeq" id="WP_316662336.1">
    <property type="nucleotide sequence ID" value="NZ_JAWHTF010000004.1"/>
</dbReference>
<comment type="caution">
    <text evidence="1">The sequence shown here is derived from an EMBL/GenBank/DDBJ whole genome shotgun (WGS) entry which is preliminary data.</text>
</comment>